<dbReference type="Proteomes" id="UP000720189">
    <property type="component" value="Unassembled WGS sequence"/>
</dbReference>
<keyword evidence="10" id="KW-1185">Reference proteome</keyword>
<evidence type="ECO:0000259" key="8">
    <source>
        <dbReference type="Pfam" id="PF20684"/>
    </source>
</evidence>
<feature type="transmembrane region" description="Helical" evidence="7">
    <location>
        <begin position="256"/>
        <end position="278"/>
    </location>
</feature>
<evidence type="ECO:0000313" key="9">
    <source>
        <dbReference type="EMBL" id="KAH7244518.1"/>
    </source>
</evidence>
<protein>
    <recommendedName>
        <fullName evidence="8">Rhodopsin domain-containing protein</fullName>
    </recommendedName>
</protein>
<evidence type="ECO:0000256" key="7">
    <source>
        <dbReference type="SAM" id="Phobius"/>
    </source>
</evidence>
<dbReference type="EMBL" id="JAGMUX010000011">
    <property type="protein sequence ID" value="KAH7244518.1"/>
    <property type="molecule type" value="Genomic_DNA"/>
</dbReference>
<feature type="domain" description="Rhodopsin" evidence="8">
    <location>
        <begin position="76"/>
        <end position="322"/>
    </location>
</feature>
<feature type="transmembrane region" description="Helical" evidence="7">
    <location>
        <begin position="58"/>
        <end position="82"/>
    </location>
</feature>
<gene>
    <name evidence="9" type="ORF">BKA55DRAFT_574020</name>
</gene>
<dbReference type="InterPro" id="IPR049326">
    <property type="entry name" value="Rhodopsin_dom_fungi"/>
</dbReference>
<feature type="transmembrane region" description="Helical" evidence="7">
    <location>
        <begin position="231"/>
        <end position="249"/>
    </location>
</feature>
<evidence type="ECO:0000256" key="4">
    <source>
        <dbReference type="ARBA" id="ARBA00023136"/>
    </source>
</evidence>
<proteinExistence type="inferred from homology"/>
<comment type="similarity">
    <text evidence="5">Belongs to the SAT4 family.</text>
</comment>
<dbReference type="GO" id="GO:0016020">
    <property type="term" value="C:membrane"/>
    <property type="evidence" value="ECO:0007669"/>
    <property type="project" value="UniProtKB-SubCell"/>
</dbReference>
<keyword evidence="4 7" id="KW-0472">Membrane</keyword>
<feature type="transmembrane region" description="Helical" evidence="7">
    <location>
        <begin position="94"/>
        <end position="119"/>
    </location>
</feature>
<evidence type="ECO:0000256" key="3">
    <source>
        <dbReference type="ARBA" id="ARBA00022989"/>
    </source>
</evidence>
<evidence type="ECO:0000256" key="6">
    <source>
        <dbReference type="SAM" id="MobiDB-lite"/>
    </source>
</evidence>
<feature type="region of interest" description="Disordered" evidence="6">
    <location>
        <begin position="351"/>
        <end position="392"/>
    </location>
</feature>
<dbReference type="GeneID" id="70223220"/>
<keyword evidence="3 7" id="KW-1133">Transmembrane helix</keyword>
<dbReference type="Pfam" id="PF20684">
    <property type="entry name" value="Fung_rhodopsin"/>
    <property type="match status" value="1"/>
</dbReference>
<dbReference type="OrthoDB" id="5273647at2759"/>
<keyword evidence="2 7" id="KW-0812">Transmembrane</keyword>
<dbReference type="InterPro" id="IPR052337">
    <property type="entry name" value="SAT4-like"/>
</dbReference>
<comment type="caution">
    <text evidence="9">The sequence shown here is derived from an EMBL/GenBank/DDBJ whole genome shotgun (WGS) entry which is preliminary data.</text>
</comment>
<dbReference type="PANTHER" id="PTHR33048">
    <property type="entry name" value="PTH11-LIKE INTEGRAL MEMBRANE PROTEIN (AFU_ORTHOLOGUE AFUA_5G11245)"/>
    <property type="match status" value="1"/>
</dbReference>
<evidence type="ECO:0000256" key="2">
    <source>
        <dbReference type="ARBA" id="ARBA00022692"/>
    </source>
</evidence>
<dbReference type="PANTHER" id="PTHR33048:SF92">
    <property type="entry name" value="INTEGRAL MEMBRANE PROTEIN"/>
    <property type="match status" value="1"/>
</dbReference>
<sequence>MVFRERLIILVETRVCSSFFHALLIVLLCTCVQSKQHNKRYFDSATKTTGIMAIGPSTLLITEWTLISLSTVVIIARIYLRLAIQKRRLIDSDIWMIAAWLAGIVVASFCVTYVHMGVMEPHVDGTLKDYNGTREDKEFILRLLWICALPFFTAFYLCKAALLAVYRQVIPVHMHKRRMVLWATALYVALSYIVTMVLPFCVCIPVTRFWSLEPDNKCPHNAAMTFLKTSWALHFAGDVFIFILPWLIVPDLMIKGWLRVGVYLTFLLGIINMVISIVRFHELFIVGANRKVSIVEAHFWNTLDLYLGLVIACLPSLRPYFNLAANSRAFSSIRGKGTSQGSRYTTDSIQKPEAARLTQDQSGISPGRPIRRLSHSSREFDLESCGDSSESYNDAKNKAFEIELARVRTRAREASDE</sequence>
<feature type="transmembrane region" description="Helical" evidence="7">
    <location>
        <begin position="179"/>
        <end position="211"/>
    </location>
</feature>
<comment type="subcellular location">
    <subcellularLocation>
        <location evidence="1">Membrane</location>
        <topology evidence="1">Multi-pass membrane protein</topology>
    </subcellularLocation>
</comment>
<evidence type="ECO:0000256" key="5">
    <source>
        <dbReference type="ARBA" id="ARBA00038359"/>
    </source>
</evidence>
<feature type="transmembrane region" description="Helical" evidence="7">
    <location>
        <begin position="139"/>
        <end position="158"/>
    </location>
</feature>
<evidence type="ECO:0000256" key="1">
    <source>
        <dbReference type="ARBA" id="ARBA00004141"/>
    </source>
</evidence>
<organism evidence="9 10">
    <name type="scientific">Fusarium redolens</name>
    <dbReference type="NCBI Taxonomy" id="48865"/>
    <lineage>
        <taxon>Eukaryota</taxon>
        <taxon>Fungi</taxon>
        <taxon>Dikarya</taxon>
        <taxon>Ascomycota</taxon>
        <taxon>Pezizomycotina</taxon>
        <taxon>Sordariomycetes</taxon>
        <taxon>Hypocreomycetidae</taxon>
        <taxon>Hypocreales</taxon>
        <taxon>Nectriaceae</taxon>
        <taxon>Fusarium</taxon>
        <taxon>Fusarium redolens species complex</taxon>
    </lineage>
</organism>
<name>A0A9P9GRU7_FUSRE</name>
<evidence type="ECO:0000313" key="10">
    <source>
        <dbReference type="Proteomes" id="UP000720189"/>
    </source>
</evidence>
<dbReference type="RefSeq" id="XP_046047741.1">
    <property type="nucleotide sequence ID" value="XM_046193266.1"/>
</dbReference>
<reference evidence="9" key="1">
    <citation type="journal article" date="2021" name="Nat. Commun.">
        <title>Genetic determinants of endophytism in the Arabidopsis root mycobiome.</title>
        <authorList>
            <person name="Mesny F."/>
            <person name="Miyauchi S."/>
            <person name="Thiergart T."/>
            <person name="Pickel B."/>
            <person name="Atanasova L."/>
            <person name="Karlsson M."/>
            <person name="Huettel B."/>
            <person name="Barry K.W."/>
            <person name="Haridas S."/>
            <person name="Chen C."/>
            <person name="Bauer D."/>
            <person name="Andreopoulos W."/>
            <person name="Pangilinan J."/>
            <person name="LaButti K."/>
            <person name="Riley R."/>
            <person name="Lipzen A."/>
            <person name="Clum A."/>
            <person name="Drula E."/>
            <person name="Henrissat B."/>
            <person name="Kohler A."/>
            <person name="Grigoriev I.V."/>
            <person name="Martin F.M."/>
            <person name="Hacquard S."/>
        </authorList>
    </citation>
    <scope>NUCLEOTIDE SEQUENCE</scope>
    <source>
        <strain evidence="9">MPI-CAGE-AT-0023</strain>
    </source>
</reference>
<dbReference type="AlphaFoldDB" id="A0A9P9GRU7"/>
<accession>A0A9P9GRU7</accession>